<dbReference type="Proteomes" id="UP000076858">
    <property type="component" value="Unassembled WGS sequence"/>
</dbReference>
<protein>
    <submittedName>
        <fullName evidence="1">Uncharacterized protein</fullName>
    </submittedName>
</protein>
<gene>
    <name evidence="1" type="ORF">APZ42_003828</name>
</gene>
<sequence>MLSLPLFFLCTFHYQRVSFSCALLGLLFRFSGIVLRCSLKASLAKICRPYLVYIFDQQFPFHHLLLACSVTVRVCIVN</sequence>
<proteinExistence type="predicted"/>
<comment type="caution">
    <text evidence="1">The sequence shown here is derived from an EMBL/GenBank/DDBJ whole genome shotgun (WGS) entry which is preliminary data.</text>
</comment>
<dbReference type="AlphaFoldDB" id="A0A164HEK9"/>
<evidence type="ECO:0000313" key="2">
    <source>
        <dbReference type="Proteomes" id="UP000076858"/>
    </source>
</evidence>
<accession>A0A164HEK9</accession>
<evidence type="ECO:0000313" key="1">
    <source>
        <dbReference type="EMBL" id="KZS00047.1"/>
    </source>
</evidence>
<organism evidence="1 2">
    <name type="scientific">Daphnia magna</name>
    <dbReference type="NCBI Taxonomy" id="35525"/>
    <lineage>
        <taxon>Eukaryota</taxon>
        <taxon>Metazoa</taxon>
        <taxon>Ecdysozoa</taxon>
        <taxon>Arthropoda</taxon>
        <taxon>Crustacea</taxon>
        <taxon>Branchiopoda</taxon>
        <taxon>Diplostraca</taxon>
        <taxon>Cladocera</taxon>
        <taxon>Anomopoda</taxon>
        <taxon>Daphniidae</taxon>
        <taxon>Daphnia</taxon>
    </lineage>
</organism>
<reference evidence="1 2" key="1">
    <citation type="submission" date="2016-03" db="EMBL/GenBank/DDBJ databases">
        <title>EvidentialGene: Evidence-directed Construction of Genes on Genomes.</title>
        <authorList>
            <person name="Gilbert D.G."/>
            <person name="Choi J.-H."/>
            <person name="Mockaitis K."/>
            <person name="Colbourne J."/>
            <person name="Pfrender M."/>
        </authorList>
    </citation>
    <scope>NUCLEOTIDE SEQUENCE [LARGE SCALE GENOMIC DNA]</scope>
    <source>
        <strain evidence="1 2">Xinb3</strain>
        <tissue evidence="1">Complete organism</tissue>
    </source>
</reference>
<name>A0A164HEK9_9CRUS</name>
<keyword evidence="2" id="KW-1185">Reference proteome</keyword>
<dbReference type="EMBL" id="LRGB01011841">
    <property type="protein sequence ID" value="KZS00047.1"/>
    <property type="molecule type" value="Genomic_DNA"/>
</dbReference>